<gene>
    <name evidence="12" type="primary">Pim3_1</name>
    <name evidence="12" type="ORF">IRECYA_R10061</name>
</gene>
<evidence type="ECO:0000256" key="5">
    <source>
        <dbReference type="ARBA" id="ARBA00022679"/>
    </source>
</evidence>
<accession>A0A7K9R5U3</accession>
<evidence type="ECO:0000313" key="12">
    <source>
        <dbReference type="EMBL" id="NXI18586.1"/>
    </source>
</evidence>
<sequence>PTGKLVNSPPEGRIIFLCYHGHPVMIWSLGILLYDMVCRFHPLNRDEDIILDLYLLPAMAFRFLSPECQHLVKWWSSICPLHRPSLEDLFNRSWL</sequence>
<comment type="catalytic activity">
    <reaction evidence="10">
        <text>L-seryl-[protein] + ATP = O-phospho-L-seryl-[protein] + ADP + H(+)</text>
        <dbReference type="Rhea" id="RHEA:17989"/>
        <dbReference type="Rhea" id="RHEA-COMP:9863"/>
        <dbReference type="Rhea" id="RHEA-COMP:11604"/>
        <dbReference type="ChEBI" id="CHEBI:15378"/>
        <dbReference type="ChEBI" id="CHEBI:29999"/>
        <dbReference type="ChEBI" id="CHEBI:30616"/>
        <dbReference type="ChEBI" id="CHEBI:83421"/>
        <dbReference type="ChEBI" id="CHEBI:456216"/>
        <dbReference type="EC" id="2.7.11.1"/>
    </reaction>
</comment>
<evidence type="ECO:0000256" key="9">
    <source>
        <dbReference type="ARBA" id="ARBA00047899"/>
    </source>
</evidence>
<dbReference type="AlphaFoldDB" id="A0A7K9R5U3"/>
<feature type="domain" description="Protein kinase" evidence="11">
    <location>
        <begin position="1"/>
        <end position="95"/>
    </location>
</feature>
<comment type="similarity">
    <text evidence="2">Belongs to the protein kinase superfamily. CAMK Ser/Thr protein kinase family. PIM subfamily.</text>
</comment>
<comment type="subcellular location">
    <subcellularLocation>
        <location evidence="1">Host cell</location>
    </subcellularLocation>
</comment>
<reference evidence="12 13" key="1">
    <citation type="submission" date="2019-09" db="EMBL/GenBank/DDBJ databases">
        <title>Bird 10,000 Genomes (B10K) Project - Family phase.</title>
        <authorList>
            <person name="Zhang G."/>
        </authorList>
    </citation>
    <scope>NUCLEOTIDE SEQUENCE [LARGE SCALE GENOMIC DNA]</scope>
    <source>
        <strain evidence="12">B10K-DU-001-26</strain>
        <tissue evidence="12">Muscle</tissue>
    </source>
</reference>
<dbReference type="SUPFAM" id="SSF56112">
    <property type="entry name" value="Protein kinase-like (PK-like)"/>
    <property type="match status" value="1"/>
</dbReference>
<dbReference type="PANTHER" id="PTHR22984:SF25">
    <property type="entry name" value="PROTEIN KINASE DOMAIN-CONTAINING PROTEIN"/>
    <property type="match status" value="1"/>
</dbReference>
<organism evidence="12 13">
    <name type="scientific">Irena cyanogastra</name>
    <name type="common">Philippine fairy-bluebird</name>
    <dbReference type="NCBI Taxonomy" id="175120"/>
    <lineage>
        <taxon>Eukaryota</taxon>
        <taxon>Metazoa</taxon>
        <taxon>Chordata</taxon>
        <taxon>Craniata</taxon>
        <taxon>Vertebrata</taxon>
        <taxon>Euteleostomi</taxon>
        <taxon>Archelosauria</taxon>
        <taxon>Archosauria</taxon>
        <taxon>Dinosauria</taxon>
        <taxon>Saurischia</taxon>
        <taxon>Theropoda</taxon>
        <taxon>Coelurosauria</taxon>
        <taxon>Aves</taxon>
        <taxon>Neognathae</taxon>
        <taxon>Neoaves</taxon>
        <taxon>Telluraves</taxon>
        <taxon>Australaves</taxon>
        <taxon>Passeriformes</taxon>
        <taxon>Corvoidea</taxon>
        <taxon>Irenidae</taxon>
        <taxon>Irena</taxon>
    </lineage>
</organism>
<evidence type="ECO:0000256" key="3">
    <source>
        <dbReference type="ARBA" id="ARBA00012513"/>
    </source>
</evidence>
<evidence type="ECO:0000313" key="13">
    <source>
        <dbReference type="Proteomes" id="UP000530962"/>
    </source>
</evidence>
<dbReference type="PANTHER" id="PTHR22984">
    <property type="entry name" value="SERINE/THREONINE-PROTEIN KINASE PIM"/>
    <property type="match status" value="1"/>
</dbReference>
<dbReference type="GO" id="GO:0004674">
    <property type="term" value="F:protein serine/threonine kinase activity"/>
    <property type="evidence" value="ECO:0007669"/>
    <property type="project" value="UniProtKB-KW"/>
</dbReference>
<comment type="caution">
    <text evidence="12">The sequence shown here is derived from an EMBL/GenBank/DDBJ whole genome shotgun (WGS) entry which is preliminary data.</text>
</comment>
<proteinExistence type="inferred from homology"/>
<feature type="non-terminal residue" evidence="12">
    <location>
        <position position="95"/>
    </location>
</feature>
<name>A0A7K9R5U3_IRECY</name>
<evidence type="ECO:0000256" key="8">
    <source>
        <dbReference type="ARBA" id="ARBA00022840"/>
    </source>
</evidence>
<dbReference type="GO" id="GO:0005524">
    <property type="term" value="F:ATP binding"/>
    <property type="evidence" value="ECO:0007669"/>
    <property type="project" value="UniProtKB-KW"/>
</dbReference>
<dbReference type="PROSITE" id="PS50011">
    <property type="entry name" value="PROTEIN_KINASE_DOM"/>
    <property type="match status" value="1"/>
</dbReference>
<evidence type="ECO:0000256" key="6">
    <source>
        <dbReference type="ARBA" id="ARBA00022741"/>
    </source>
</evidence>
<dbReference type="EMBL" id="VWZV01015691">
    <property type="protein sequence ID" value="NXI18586.1"/>
    <property type="molecule type" value="Genomic_DNA"/>
</dbReference>
<dbReference type="GO" id="GO:0043657">
    <property type="term" value="C:host cell"/>
    <property type="evidence" value="ECO:0007669"/>
    <property type="project" value="UniProtKB-SubCell"/>
</dbReference>
<dbReference type="Gene3D" id="1.10.510.10">
    <property type="entry name" value="Transferase(Phosphotransferase) domain 1"/>
    <property type="match status" value="1"/>
</dbReference>
<evidence type="ECO:0000256" key="2">
    <source>
        <dbReference type="ARBA" id="ARBA00005505"/>
    </source>
</evidence>
<dbReference type="Proteomes" id="UP000530962">
    <property type="component" value="Unassembled WGS sequence"/>
</dbReference>
<comment type="catalytic activity">
    <reaction evidence="9">
        <text>L-threonyl-[protein] + ATP = O-phospho-L-threonyl-[protein] + ADP + H(+)</text>
        <dbReference type="Rhea" id="RHEA:46608"/>
        <dbReference type="Rhea" id="RHEA-COMP:11060"/>
        <dbReference type="Rhea" id="RHEA-COMP:11605"/>
        <dbReference type="ChEBI" id="CHEBI:15378"/>
        <dbReference type="ChEBI" id="CHEBI:30013"/>
        <dbReference type="ChEBI" id="CHEBI:30616"/>
        <dbReference type="ChEBI" id="CHEBI:61977"/>
        <dbReference type="ChEBI" id="CHEBI:456216"/>
        <dbReference type="EC" id="2.7.11.1"/>
    </reaction>
</comment>
<evidence type="ECO:0000256" key="1">
    <source>
        <dbReference type="ARBA" id="ARBA00004340"/>
    </source>
</evidence>
<evidence type="ECO:0000256" key="7">
    <source>
        <dbReference type="ARBA" id="ARBA00022777"/>
    </source>
</evidence>
<keyword evidence="6" id="KW-0547">Nucleotide-binding</keyword>
<dbReference type="InterPro" id="IPR051138">
    <property type="entry name" value="PIM_Ser/Thr_kinase"/>
</dbReference>
<keyword evidence="4" id="KW-0723">Serine/threonine-protein kinase</keyword>
<dbReference type="GO" id="GO:0005737">
    <property type="term" value="C:cytoplasm"/>
    <property type="evidence" value="ECO:0007669"/>
    <property type="project" value="TreeGrafter"/>
</dbReference>
<dbReference type="EC" id="2.7.11.1" evidence="3"/>
<feature type="non-terminal residue" evidence="12">
    <location>
        <position position="1"/>
    </location>
</feature>
<dbReference type="InterPro" id="IPR000719">
    <property type="entry name" value="Prot_kinase_dom"/>
</dbReference>
<evidence type="ECO:0000256" key="10">
    <source>
        <dbReference type="ARBA" id="ARBA00048679"/>
    </source>
</evidence>
<evidence type="ECO:0000256" key="4">
    <source>
        <dbReference type="ARBA" id="ARBA00022527"/>
    </source>
</evidence>
<evidence type="ECO:0000259" key="11">
    <source>
        <dbReference type="PROSITE" id="PS50011"/>
    </source>
</evidence>
<dbReference type="InterPro" id="IPR011009">
    <property type="entry name" value="Kinase-like_dom_sf"/>
</dbReference>
<protein>
    <recommendedName>
        <fullName evidence="3">non-specific serine/threonine protein kinase</fullName>
        <ecNumber evidence="3">2.7.11.1</ecNumber>
    </recommendedName>
</protein>
<keyword evidence="7 12" id="KW-0418">Kinase</keyword>
<keyword evidence="8" id="KW-0067">ATP-binding</keyword>
<keyword evidence="13" id="KW-1185">Reference proteome</keyword>
<keyword evidence="5" id="KW-0808">Transferase</keyword>